<dbReference type="GO" id="GO:0004619">
    <property type="term" value="F:phosphoglycerate mutase activity"/>
    <property type="evidence" value="ECO:0007669"/>
    <property type="project" value="InterPro"/>
</dbReference>
<dbReference type="Gene3D" id="3.40.720.10">
    <property type="entry name" value="Alkaline Phosphatase, subunit A"/>
    <property type="match status" value="2"/>
</dbReference>
<accession>A0A932I3B2</accession>
<evidence type="ECO:0000313" key="2">
    <source>
        <dbReference type="Proteomes" id="UP000782312"/>
    </source>
</evidence>
<dbReference type="EMBL" id="JACPUR010000038">
    <property type="protein sequence ID" value="MBI3129125.1"/>
    <property type="molecule type" value="Genomic_DNA"/>
</dbReference>
<evidence type="ECO:0000313" key="1">
    <source>
        <dbReference type="EMBL" id="MBI3129125.1"/>
    </source>
</evidence>
<dbReference type="Pfam" id="PF10143">
    <property type="entry name" value="PhosphMutase"/>
    <property type="match status" value="1"/>
</dbReference>
<protein>
    <recommendedName>
        <fullName evidence="3">Metalloenzyme domain-containing protein</fullName>
    </recommendedName>
</protein>
<gene>
    <name evidence="1" type="ORF">HYZ11_16080</name>
</gene>
<sequence>MRKVLAIIGGGIADRPLGELEGRTPLQAAATPALDLLASKGEAGAWRPAPDGAPPREEALLRAFLGIDVPLPWGVLEAGGLGIELREGEVAFRADFVCLRPGTTSVVMFDPAGLGVSDQEGAGLVEYLNAQMPPDPGEEIRLHPLGGNRALLIYRKEGAGLSVRSLEGFTPPEEIRGLPIGDHLPQGEEARRFVHFVSDSQMILAAHPALQERVQGGRFAANSLWLWGGGTKPGLAPLADLLGGRRSSIVSSSGALAGLARLTGAGVVMLRDGGSPAADSVRRAMASNDFVLVWLDEAGEASGRGDLEAKIKAIERLDAEMIGPLLRDPGAGGPCRILAAAGAAASVESLSRLAGPAPYALADWEDGKLRPPSPPGGLSGLWRKLRGEGAPAAPGPRMFSELLCATAKLLEPRALRRRLLEN</sequence>
<dbReference type="InterPro" id="IPR017850">
    <property type="entry name" value="Alkaline_phosphatase_core_sf"/>
</dbReference>
<dbReference type="PANTHER" id="PTHR31209">
    <property type="entry name" value="COFACTOR-INDEPENDENT PHOSPHOGLYCERATE MUTASE"/>
    <property type="match status" value="1"/>
</dbReference>
<dbReference type="InterPro" id="IPR004456">
    <property type="entry name" value="Pglycerate_mutase_ApgM"/>
</dbReference>
<reference evidence="1" key="1">
    <citation type="submission" date="2020-07" db="EMBL/GenBank/DDBJ databases">
        <title>Huge and variable diversity of episymbiotic CPR bacteria and DPANN archaea in groundwater ecosystems.</title>
        <authorList>
            <person name="He C.Y."/>
            <person name="Keren R."/>
            <person name="Whittaker M."/>
            <person name="Farag I.F."/>
            <person name="Doudna J."/>
            <person name="Cate J.H.D."/>
            <person name="Banfield J.F."/>
        </authorList>
    </citation>
    <scope>NUCLEOTIDE SEQUENCE</scope>
    <source>
        <strain evidence="1">NC_groundwater_763_Ag_S-0.2um_68_21</strain>
    </source>
</reference>
<comment type="caution">
    <text evidence="1">The sequence shown here is derived from an EMBL/GenBank/DDBJ whole genome shotgun (WGS) entry which is preliminary data.</text>
</comment>
<name>A0A932I3B2_UNCTE</name>
<dbReference type="PANTHER" id="PTHR31209:SF4">
    <property type="entry name" value="2,3-BISPHOSPHOGLYCERATE-INDEPENDENT PHOSPHOGLYCERATE MUTASE"/>
    <property type="match status" value="1"/>
</dbReference>
<dbReference type="Gene3D" id="3.30.70.2130">
    <property type="entry name" value="Metalloenzyme domain"/>
    <property type="match status" value="1"/>
</dbReference>
<dbReference type="InterPro" id="IPR042253">
    <property type="entry name" value="Pglycerate_mutase_ApgM_sf"/>
</dbReference>
<organism evidence="1 2">
    <name type="scientific">Tectimicrobiota bacterium</name>
    <dbReference type="NCBI Taxonomy" id="2528274"/>
    <lineage>
        <taxon>Bacteria</taxon>
        <taxon>Pseudomonadati</taxon>
        <taxon>Nitrospinota/Tectimicrobiota group</taxon>
        <taxon>Candidatus Tectimicrobiota</taxon>
    </lineage>
</organism>
<evidence type="ECO:0008006" key="3">
    <source>
        <dbReference type="Google" id="ProtNLM"/>
    </source>
</evidence>
<proteinExistence type="predicted"/>
<dbReference type="AlphaFoldDB" id="A0A932I3B2"/>
<dbReference type="Proteomes" id="UP000782312">
    <property type="component" value="Unassembled WGS sequence"/>
</dbReference>